<dbReference type="EMBL" id="JAJNNZ010000005">
    <property type="protein sequence ID" value="MCJ2376999.1"/>
    <property type="molecule type" value="Genomic_DNA"/>
</dbReference>
<evidence type="ECO:0000256" key="1">
    <source>
        <dbReference type="SAM" id="Phobius"/>
    </source>
</evidence>
<protein>
    <submittedName>
        <fullName evidence="3">Histidine kinase</fullName>
    </submittedName>
</protein>
<keyword evidence="1" id="KW-0812">Transmembrane</keyword>
<dbReference type="Proteomes" id="UP001139488">
    <property type="component" value="Unassembled WGS sequence"/>
</dbReference>
<dbReference type="RefSeq" id="WP_244356917.1">
    <property type="nucleotide sequence ID" value="NZ_JAJNNZ010000005.1"/>
</dbReference>
<name>A0A9X1WB72_9VIBR</name>
<gene>
    <name evidence="3" type="ORF">LNL84_09145</name>
</gene>
<sequence length="362" mass="41372">MKSQLLKTLFSRSLPLKTLFTKLSLTRNDLLLLVVWPIINSVILYSSIYYIMSALDKPITLSLAFRALTGIFSICALFWLLRRLFDIKFGTAYRYKLSHQILINLGLASLAIAIVSSGLPSPKTFDTMTMFQLVRLKLLTHLNLLLQVTIYTMVVHSWQLKQQALELEMSLKESEISLLRIQTNPHFLFNTLNLLHSEIPERPELAQELIFELSDLLRGTIAISDKKRILLSDEVELIEHYLAIQKARFTERLHFSIDIGEESQALQIPPMLIMPLVENVIKHAISKTINPIHLDVKTRYAKSELCITVCNSWPELTTPTFEAGSGHNNIIETLNLEYDHASFSMDFADDTSCANITIRHDF</sequence>
<evidence type="ECO:0000313" key="3">
    <source>
        <dbReference type="EMBL" id="MCJ2376999.1"/>
    </source>
</evidence>
<feature type="transmembrane region" description="Helical" evidence="1">
    <location>
        <begin position="30"/>
        <end position="51"/>
    </location>
</feature>
<dbReference type="AlphaFoldDB" id="A0A9X1WB72"/>
<dbReference type="PANTHER" id="PTHR34220:SF7">
    <property type="entry name" value="SENSOR HISTIDINE KINASE YPDA"/>
    <property type="match status" value="1"/>
</dbReference>
<feature type="transmembrane region" description="Helical" evidence="1">
    <location>
        <begin position="101"/>
        <end position="119"/>
    </location>
</feature>
<feature type="transmembrane region" description="Helical" evidence="1">
    <location>
        <begin position="63"/>
        <end position="81"/>
    </location>
</feature>
<accession>A0A9X1WB72</accession>
<proteinExistence type="predicted"/>
<evidence type="ECO:0000313" key="4">
    <source>
        <dbReference type="Proteomes" id="UP001139488"/>
    </source>
</evidence>
<comment type="caution">
    <text evidence="3">The sequence shown here is derived from an EMBL/GenBank/DDBJ whole genome shotgun (WGS) entry which is preliminary data.</text>
</comment>
<dbReference type="Pfam" id="PF06580">
    <property type="entry name" value="His_kinase"/>
    <property type="match status" value="1"/>
</dbReference>
<evidence type="ECO:0000259" key="2">
    <source>
        <dbReference type="Pfam" id="PF06580"/>
    </source>
</evidence>
<keyword evidence="1" id="KW-0472">Membrane</keyword>
<dbReference type="InterPro" id="IPR050640">
    <property type="entry name" value="Bact_2-comp_sensor_kinase"/>
</dbReference>
<keyword evidence="3" id="KW-0418">Kinase</keyword>
<feature type="domain" description="Signal transduction histidine kinase internal region" evidence="2">
    <location>
        <begin position="175"/>
        <end position="253"/>
    </location>
</feature>
<dbReference type="InterPro" id="IPR010559">
    <property type="entry name" value="Sig_transdc_His_kin_internal"/>
</dbReference>
<dbReference type="PANTHER" id="PTHR34220">
    <property type="entry name" value="SENSOR HISTIDINE KINASE YPDA"/>
    <property type="match status" value="1"/>
</dbReference>
<dbReference type="GO" id="GO:0000155">
    <property type="term" value="F:phosphorelay sensor kinase activity"/>
    <property type="evidence" value="ECO:0007669"/>
    <property type="project" value="InterPro"/>
</dbReference>
<reference evidence="3" key="1">
    <citation type="submission" date="2021-11" db="EMBL/GenBank/DDBJ databases">
        <title>Vibrio ZSDE26 sp. nov. and Vibrio ZSDZ34 sp. nov., isolated from coastal seawater in Qingdao.</title>
        <authorList>
            <person name="Zhang P."/>
        </authorList>
    </citation>
    <scope>NUCLEOTIDE SEQUENCE</scope>
    <source>
        <strain evidence="3">ZSDZ34</strain>
    </source>
</reference>
<keyword evidence="3" id="KW-0808">Transferase</keyword>
<organism evidence="3 4">
    <name type="scientific">Vibrio gelatinilyticus</name>
    <dbReference type="NCBI Taxonomy" id="2893468"/>
    <lineage>
        <taxon>Bacteria</taxon>
        <taxon>Pseudomonadati</taxon>
        <taxon>Pseudomonadota</taxon>
        <taxon>Gammaproteobacteria</taxon>
        <taxon>Vibrionales</taxon>
        <taxon>Vibrionaceae</taxon>
        <taxon>Vibrio</taxon>
    </lineage>
</organism>
<keyword evidence="1" id="KW-1133">Transmembrane helix</keyword>
<keyword evidence="4" id="KW-1185">Reference proteome</keyword>
<dbReference type="GO" id="GO:0016020">
    <property type="term" value="C:membrane"/>
    <property type="evidence" value="ECO:0007669"/>
    <property type="project" value="InterPro"/>
</dbReference>